<reference evidence="8 9" key="1">
    <citation type="journal article" date="2010" name="Nat. Biotechnol.">
        <title>Genome sequence of the model mushroom Schizophyllum commune.</title>
        <authorList>
            <person name="Ohm R.A."/>
            <person name="de Jong J.F."/>
            <person name="Lugones L.G."/>
            <person name="Aerts A."/>
            <person name="Kothe E."/>
            <person name="Stajich J.E."/>
            <person name="de Vries R.P."/>
            <person name="Record E."/>
            <person name="Levasseur A."/>
            <person name="Baker S.E."/>
            <person name="Bartholomew K.A."/>
            <person name="Coutinho P.M."/>
            <person name="Erdmann S."/>
            <person name="Fowler T.J."/>
            <person name="Gathman A.C."/>
            <person name="Lombard V."/>
            <person name="Henrissat B."/>
            <person name="Knabe N."/>
            <person name="Kuees U."/>
            <person name="Lilly W.W."/>
            <person name="Lindquist E."/>
            <person name="Lucas S."/>
            <person name="Magnuson J.K."/>
            <person name="Piumi F."/>
            <person name="Raudaskoski M."/>
            <person name="Salamov A."/>
            <person name="Schmutz J."/>
            <person name="Schwarze F.W.M.R."/>
            <person name="vanKuyk P.A."/>
            <person name="Horton J.S."/>
            <person name="Grigoriev I.V."/>
            <person name="Woesten H.A.B."/>
        </authorList>
    </citation>
    <scope>NUCLEOTIDE SEQUENCE [LARGE SCALE GENOMIC DNA]</scope>
    <source>
        <strain evidence="9">H4-8 / FGSC 9210</strain>
    </source>
</reference>
<dbReference type="SUPFAM" id="SSF54534">
    <property type="entry name" value="FKBP-like"/>
    <property type="match status" value="1"/>
</dbReference>
<sequence length="143" mass="15396">MQLLNVLFGLLFAIVVAAQDAGAPKELVIETTYAPPECPIKSQKGDVVKVHYTGKLFSNGQKFDSSLDRGTPFSVTLGQGRVIKGWDEGLLGMCVNEKRTLTIPPNLAYGSRGAGRGVIPGHATLIFDVELVELESKGPREEL</sequence>
<comment type="catalytic activity">
    <reaction evidence="1 5">
        <text>[protein]-peptidylproline (omega=180) = [protein]-peptidylproline (omega=0)</text>
        <dbReference type="Rhea" id="RHEA:16237"/>
        <dbReference type="Rhea" id="RHEA-COMP:10747"/>
        <dbReference type="Rhea" id="RHEA-COMP:10748"/>
        <dbReference type="ChEBI" id="CHEBI:83833"/>
        <dbReference type="ChEBI" id="CHEBI:83834"/>
        <dbReference type="EC" id="5.2.1.8"/>
    </reaction>
</comment>
<keyword evidence="3 5" id="KW-0697">Rotamase</keyword>
<dbReference type="EMBL" id="GL377308">
    <property type="protein sequence ID" value="EFI95218.1"/>
    <property type="molecule type" value="Genomic_DNA"/>
</dbReference>
<dbReference type="InterPro" id="IPR044609">
    <property type="entry name" value="FKBP2/11"/>
</dbReference>
<dbReference type="InParanoid" id="D8Q9D9"/>
<dbReference type="eggNOG" id="KOG0549">
    <property type="taxonomic scope" value="Eukaryota"/>
</dbReference>
<dbReference type="InterPro" id="IPR001179">
    <property type="entry name" value="PPIase_FKBP_dom"/>
</dbReference>
<evidence type="ECO:0000256" key="1">
    <source>
        <dbReference type="ARBA" id="ARBA00000971"/>
    </source>
</evidence>
<dbReference type="RefSeq" id="XP_003030121.1">
    <property type="nucleotide sequence ID" value="XM_003030075.1"/>
</dbReference>
<dbReference type="HOGENOM" id="CLU_013615_8_2_1"/>
<dbReference type="Proteomes" id="UP000007431">
    <property type="component" value="Unassembled WGS sequence"/>
</dbReference>
<feature type="signal peptide" evidence="6">
    <location>
        <begin position="1"/>
        <end position="18"/>
    </location>
</feature>
<keyword evidence="9" id="KW-1185">Reference proteome</keyword>
<feature type="chain" id="PRO_5003120692" description="peptidylprolyl isomerase" evidence="6">
    <location>
        <begin position="19"/>
        <end position="143"/>
    </location>
</feature>
<evidence type="ECO:0000256" key="5">
    <source>
        <dbReference type="PROSITE-ProRule" id="PRU00277"/>
    </source>
</evidence>
<dbReference type="OrthoDB" id="1902587at2759"/>
<dbReference type="VEuPathDB" id="FungiDB:SCHCODRAFT_02631905"/>
<dbReference type="AlphaFoldDB" id="D8Q9D9"/>
<organism evidence="9">
    <name type="scientific">Schizophyllum commune (strain H4-8 / FGSC 9210)</name>
    <name type="common">Split gill fungus</name>
    <dbReference type="NCBI Taxonomy" id="578458"/>
    <lineage>
        <taxon>Eukaryota</taxon>
        <taxon>Fungi</taxon>
        <taxon>Dikarya</taxon>
        <taxon>Basidiomycota</taxon>
        <taxon>Agaricomycotina</taxon>
        <taxon>Agaricomycetes</taxon>
        <taxon>Agaricomycetidae</taxon>
        <taxon>Agaricales</taxon>
        <taxon>Schizophyllaceae</taxon>
        <taxon>Schizophyllum</taxon>
    </lineage>
</organism>
<dbReference type="FunFam" id="3.10.50.40:FF:000006">
    <property type="entry name" value="Peptidyl-prolyl cis-trans isomerase"/>
    <property type="match status" value="1"/>
</dbReference>
<dbReference type="GO" id="GO:0003755">
    <property type="term" value="F:peptidyl-prolyl cis-trans isomerase activity"/>
    <property type="evidence" value="ECO:0007669"/>
    <property type="project" value="UniProtKB-KW"/>
</dbReference>
<evidence type="ECO:0000256" key="3">
    <source>
        <dbReference type="ARBA" id="ARBA00023110"/>
    </source>
</evidence>
<dbReference type="STRING" id="578458.D8Q9D9"/>
<accession>D8Q9D9</accession>
<keyword evidence="6" id="KW-0732">Signal</keyword>
<dbReference type="KEGG" id="scm:SCHCO_02631905"/>
<name>D8Q9D9_SCHCM</name>
<dbReference type="InterPro" id="IPR046357">
    <property type="entry name" value="PPIase_dom_sf"/>
</dbReference>
<evidence type="ECO:0000256" key="4">
    <source>
        <dbReference type="ARBA" id="ARBA00023235"/>
    </source>
</evidence>
<evidence type="ECO:0000256" key="6">
    <source>
        <dbReference type="SAM" id="SignalP"/>
    </source>
</evidence>
<protein>
    <recommendedName>
        <fullName evidence="2 5">peptidylprolyl isomerase</fullName>
        <ecNumber evidence="2 5">5.2.1.8</ecNumber>
    </recommendedName>
</protein>
<evidence type="ECO:0000313" key="8">
    <source>
        <dbReference type="EMBL" id="EFI95218.1"/>
    </source>
</evidence>
<dbReference type="Gene3D" id="3.10.50.40">
    <property type="match status" value="1"/>
</dbReference>
<dbReference type="GeneID" id="9588316"/>
<feature type="domain" description="PPIase FKBP-type" evidence="7">
    <location>
        <begin position="45"/>
        <end position="135"/>
    </location>
</feature>
<keyword evidence="4 5" id="KW-0413">Isomerase</keyword>
<dbReference type="OMA" id="VHMHYTG"/>
<evidence type="ECO:0000259" key="7">
    <source>
        <dbReference type="PROSITE" id="PS50059"/>
    </source>
</evidence>
<dbReference type="PANTHER" id="PTHR45779">
    <property type="entry name" value="PEPTIDYLPROLYL ISOMERASE"/>
    <property type="match status" value="1"/>
</dbReference>
<evidence type="ECO:0000313" key="9">
    <source>
        <dbReference type="Proteomes" id="UP000007431"/>
    </source>
</evidence>
<gene>
    <name evidence="8" type="ORF">SCHCODRAFT_57160</name>
</gene>
<dbReference type="PANTHER" id="PTHR45779:SF7">
    <property type="entry name" value="PEPTIDYLPROLYL ISOMERASE"/>
    <property type="match status" value="1"/>
</dbReference>
<dbReference type="GO" id="GO:0005783">
    <property type="term" value="C:endoplasmic reticulum"/>
    <property type="evidence" value="ECO:0007669"/>
    <property type="project" value="TreeGrafter"/>
</dbReference>
<evidence type="ECO:0000256" key="2">
    <source>
        <dbReference type="ARBA" id="ARBA00013194"/>
    </source>
</evidence>
<proteinExistence type="predicted"/>
<dbReference type="PROSITE" id="PS50059">
    <property type="entry name" value="FKBP_PPIASE"/>
    <property type="match status" value="1"/>
</dbReference>
<dbReference type="EC" id="5.2.1.8" evidence="2 5"/>
<dbReference type="Pfam" id="PF00254">
    <property type="entry name" value="FKBP_C"/>
    <property type="match status" value="1"/>
</dbReference>